<gene>
    <name evidence="1" type="ORF">ZHAS_00019475</name>
</gene>
<protein>
    <submittedName>
        <fullName evidence="1 2">Uncharacterized protein</fullName>
    </submittedName>
</protein>
<organism evidence="1">
    <name type="scientific">Anopheles sinensis</name>
    <name type="common">Mosquito</name>
    <dbReference type="NCBI Taxonomy" id="74873"/>
    <lineage>
        <taxon>Eukaryota</taxon>
        <taxon>Metazoa</taxon>
        <taxon>Ecdysozoa</taxon>
        <taxon>Arthropoda</taxon>
        <taxon>Hexapoda</taxon>
        <taxon>Insecta</taxon>
        <taxon>Pterygota</taxon>
        <taxon>Neoptera</taxon>
        <taxon>Endopterygota</taxon>
        <taxon>Diptera</taxon>
        <taxon>Nematocera</taxon>
        <taxon>Culicoidea</taxon>
        <taxon>Culicidae</taxon>
        <taxon>Anophelinae</taxon>
        <taxon>Anopheles</taxon>
    </lineage>
</organism>
<sequence length="133" mass="14435">MAGKNLAHTRARLRLFPVSCCCFKFVSIPKANLGVVGARVERLELTGGLQTTVSCQTKGVINLSPPELRRAPHFHGVPSTPNPEPRGYASYGRCAERAAFGISVGTLPAYLLASFRLPAHPKPKSHRIVTTMR</sequence>
<dbReference type="EMBL" id="KE525351">
    <property type="protein sequence ID" value="KFB51211.1"/>
    <property type="molecule type" value="Genomic_DNA"/>
</dbReference>
<evidence type="ECO:0000313" key="2">
    <source>
        <dbReference type="EnsemblMetazoa" id="ASIC019475-PA"/>
    </source>
</evidence>
<accession>A0A084WLW7</accession>
<dbReference type="AlphaFoldDB" id="A0A084WLW7"/>
<dbReference type="VEuPathDB" id="VectorBase:ASIC019475"/>
<evidence type="ECO:0000313" key="3">
    <source>
        <dbReference type="Proteomes" id="UP000030765"/>
    </source>
</evidence>
<dbReference type="Proteomes" id="UP000030765">
    <property type="component" value="Unassembled WGS sequence"/>
</dbReference>
<dbReference type="EMBL" id="ATLV01024303">
    <property type="status" value="NOT_ANNOTATED_CDS"/>
    <property type="molecule type" value="Genomic_DNA"/>
</dbReference>
<name>A0A084WLW7_ANOSI</name>
<reference evidence="2" key="2">
    <citation type="submission" date="2020-05" db="UniProtKB">
        <authorList>
            <consortium name="EnsemblMetazoa"/>
        </authorList>
    </citation>
    <scope>IDENTIFICATION</scope>
</reference>
<evidence type="ECO:0000313" key="1">
    <source>
        <dbReference type="EMBL" id="KFB51211.1"/>
    </source>
</evidence>
<proteinExistence type="predicted"/>
<dbReference type="EnsemblMetazoa" id="ASIC019475-RA">
    <property type="protein sequence ID" value="ASIC019475-PA"/>
    <property type="gene ID" value="ASIC019475"/>
</dbReference>
<keyword evidence="3" id="KW-1185">Reference proteome</keyword>
<reference evidence="1 3" key="1">
    <citation type="journal article" date="2014" name="BMC Genomics">
        <title>Genome sequence of Anopheles sinensis provides insight into genetics basis of mosquito competence for malaria parasites.</title>
        <authorList>
            <person name="Zhou D."/>
            <person name="Zhang D."/>
            <person name="Ding G."/>
            <person name="Shi L."/>
            <person name="Hou Q."/>
            <person name="Ye Y."/>
            <person name="Xu Y."/>
            <person name="Zhou H."/>
            <person name="Xiong C."/>
            <person name="Li S."/>
            <person name="Yu J."/>
            <person name="Hong S."/>
            <person name="Yu X."/>
            <person name="Zou P."/>
            <person name="Chen C."/>
            <person name="Chang X."/>
            <person name="Wang W."/>
            <person name="Lv Y."/>
            <person name="Sun Y."/>
            <person name="Ma L."/>
            <person name="Shen B."/>
            <person name="Zhu C."/>
        </authorList>
    </citation>
    <scope>NUCLEOTIDE SEQUENCE [LARGE SCALE GENOMIC DNA]</scope>
</reference>